<dbReference type="Pfam" id="PF05000">
    <property type="entry name" value="RNA_pol_Rpb1_4"/>
    <property type="match status" value="1"/>
</dbReference>
<accession>A0A4P9WJF2</accession>
<proteinExistence type="inferred from homology"/>
<keyword evidence="9 12" id="KW-0804">Transcription</keyword>
<dbReference type="Gene3D" id="1.10.132.30">
    <property type="match status" value="1"/>
</dbReference>
<dbReference type="EC" id="2.7.7.6" evidence="12"/>
<dbReference type="Gene3D" id="3.30.1490.180">
    <property type="entry name" value="RNA polymerase ii"/>
    <property type="match status" value="1"/>
</dbReference>
<evidence type="ECO:0000256" key="3">
    <source>
        <dbReference type="ARBA" id="ARBA00022478"/>
    </source>
</evidence>
<dbReference type="OrthoDB" id="270392at2759"/>
<evidence type="ECO:0000256" key="2">
    <source>
        <dbReference type="ARBA" id="ARBA00006460"/>
    </source>
</evidence>
<dbReference type="GO" id="GO:0003899">
    <property type="term" value="F:DNA-directed RNA polymerase activity"/>
    <property type="evidence" value="ECO:0007669"/>
    <property type="project" value="UniProtKB-EC"/>
</dbReference>
<evidence type="ECO:0000313" key="15">
    <source>
        <dbReference type="EMBL" id="RKO90746.1"/>
    </source>
</evidence>
<comment type="similarity">
    <text evidence="2 12">Belongs to the RNA polymerase beta' chain family.</text>
</comment>
<evidence type="ECO:0000256" key="11">
    <source>
        <dbReference type="ARBA" id="ARBA00048552"/>
    </source>
</evidence>
<dbReference type="Pfam" id="PF04997">
    <property type="entry name" value="RNA_pol_Rpb1_1"/>
    <property type="match status" value="1"/>
</dbReference>
<dbReference type="SUPFAM" id="SSF64484">
    <property type="entry name" value="beta and beta-prime subunits of DNA dependent RNA-polymerase"/>
    <property type="match status" value="1"/>
</dbReference>
<keyword evidence="16" id="KW-1185">Reference proteome</keyword>
<dbReference type="InterPro" id="IPR007066">
    <property type="entry name" value="RNA_pol_Rpb1_3"/>
</dbReference>
<feature type="non-terminal residue" evidence="15">
    <location>
        <position position="1255"/>
    </location>
</feature>
<dbReference type="FunFam" id="2.40.40.20:FF:000019">
    <property type="entry name" value="DNA-directed RNA polymerase II subunit RPB1"/>
    <property type="match status" value="1"/>
</dbReference>
<evidence type="ECO:0000256" key="4">
    <source>
        <dbReference type="ARBA" id="ARBA00022679"/>
    </source>
</evidence>
<evidence type="ECO:0000256" key="10">
    <source>
        <dbReference type="ARBA" id="ARBA00023242"/>
    </source>
</evidence>
<dbReference type="InterPro" id="IPR007081">
    <property type="entry name" value="RNA_pol_Rpb1_5"/>
</dbReference>
<dbReference type="InterPro" id="IPR006592">
    <property type="entry name" value="RNA_pol_N"/>
</dbReference>
<keyword evidence="10" id="KW-0539">Nucleus</keyword>
<keyword evidence="3 12" id="KW-0240">DNA-directed RNA polymerase</keyword>
<feature type="compositionally biased region" description="Basic residues" evidence="13">
    <location>
        <begin position="136"/>
        <end position="146"/>
    </location>
</feature>
<keyword evidence="7" id="KW-0862">Zinc</keyword>
<dbReference type="InterPro" id="IPR044893">
    <property type="entry name" value="RNA_pol_Rpb1_clamp_domain"/>
</dbReference>
<dbReference type="PANTHER" id="PTHR19376">
    <property type="entry name" value="DNA-DIRECTED RNA POLYMERASE"/>
    <property type="match status" value="1"/>
</dbReference>
<organism evidence="15 16">
    <name type="scientific">Blyttiomyces helicus</name>
    <dbReference type="NCBI Taxonomy" id="388810"/>
    <lineage>
        <taxon>Eukaryota</taxon>
        <taxon>Fungi</taxon>
        <taxon>Fungi incertae sedis</taxon>
        <taxon>Chytridiomycota</taxon>
        <taxon>Chytridiomycota incertae sedis</taxon>
        <taxon>Chytridiomycetes</taxon>
        <taxon>Chytridiomycetes incertae sedis</taxon>
        <taxon>Blyttiomyces</taxon>
    </lineage>
</organism>
<dbReference type="Proteomes" id="UP000269721">
    <property type="component" value="Unassembled WGS sequence"/>
</dbReference>
<comment type="function">
    <text evidence="12">DNA-dependent RNA polymerase catalyzes the transcription of DNA into RNA using the four ribonucleoside triphosphates as substrates.</text>
</comment>
<dbReference type="FunFam" id="4.10.860.120:FF:000006">
    <property type="entry name" value="DNA-directed RNA polymerase subunit"/>
    <property type="match status" value="1"/>
</dbReference>
<dbReference type="GO" id="GO:0046872">
    <property type="term" value="F:metal ion binding"/>
    <property type="evidence" value="ECO:0007669"/>
    <property type="project" value="UniProtKB-KW"/>
</dbReference>
<comment type="catalytic activity">
    <reaction evidence="11 12">
        <text>RNA(n) + a ribonucleoside 5'-triphosphate = RNA(n+1) + diphosphate</text>
        <dbReference type="Rhea" id="RHEA:21248"/>
        <dbReference type="Rhea" id="RHEA-COMP:14527"/>
        <dbReference type="Rhea" id="RHEA-COMP:17342"/>
        <dbReference type="ChEBI" id="CHEBI:33019"/>
        <dbReference type="ChEBI" id="CHEBI:61557"/>
        <dbReference type="ChEBI" id="CHEBI:140395"/>
        <dbReference type="EC" id="2.7.7.6"/>
    </reaction>
</comment>
<evidence type="ECO:0000256" key="12">
    <source>
        <dbReference type="RuleBase" id="RU004279"/>
    </source>
</evidence>
<dbReference type="Gene3D" id="1.10.274.100">
    <property type="entry name" value="RNA polymerase Rpb1, domain 3"/>
    <property type="match status" value="1"/>
</dbReference>
<dbReference type="AlphaFoldDB" id="A0A4P9WJF2"/>
<feature type="compositionally biased region" description="Acidic residues" evidence="13">
    <location>
        <begin position="151"/>
        <end position="168"/>
    </location>
</feature>
<keyword evidence="4 12" id="KW-0808">Transferase</keyword>
<keyword evidence="5 12" id="KW-0548">Nucleotidyltransferase</keyword>
<dbReference type="CDD" id="cd01435">
    <property type="entry name" value="RNAP_I_RPA1_N"/>
    <property type="match status" value="1"/>
</dbReference>
<evidence type="ECO:0000259" key="14">
    <source>
        <dbReference type="SMART" id="SM00663"/>
    </source>
</evidence>
<dbReference type="GO" id="GO:0006351">
    <property type="term" value="P:DNA-templated transcription"/>
    <property type="evidence" value="ECO:0007669"/>
    <property type="project" value="InterPro"/>
</dbReference>
<name>A0A4P9WJF2_9FUNG</name>
<dbReference type="Gene3D" id="4.10.860.120">
    <property type="entry name" value="RNA polymerase II, clamp domain"/>
    <property type="match status" value="1"/>
</dbReference>
<feature type="region of interest" description="Disordered" evidence="13">
    <location>
        <begin position="136"/>
        <end position="168"/>
    </location>
</feature>
<reference evidence="16" key="1">
    <citation type="journal article" date="2018" name="Nat. Microbiol.">
        <title>Leveraging single-cell genomics to expand the fungal tree of life.</title>
        <authorList>
            <person name="Ahrendt S.R."/>
            <person name="Quandt C.A."/>
            <person name="Ciobanu D."/>
            <person name="Clum A."/>
            <person name="Salamov A."/>
            <person name="Andreopoulos B."/>
            <person name="Cheng J.F."/>
            <person name="Woyke T."/>
            <person name="Pelin A."/>
            <person name="Henrissat B."/>
            <person name="Reynolds N.K."/>
            <person name="Benny G.L."/>
            <person name="Smith M.E."/>
            <person name="James T.Y."/>
            <person name="Grigoriev I.V."/>
        </authorList>
    </citation>
    <scope>NUCLEOTIDE SEQUENCE [LARGE SCALE GENOMIC DNA]</scope>
</reference>
<evidence type="ECO:0000256" key="1">
    <source>
        <dbReference type="ARBA" id="ARBA00004123"/>
    </source>
</evidence>
<gene>
    <name evidence="15" type="ORF">BDK51DRAFT_13633</name>
</gene>
<dbReference type="InterPro" id="IPR042102">
    <property type="entry name" value="RNA_pol_Rpb1_3_sf"/>
</dbReference>
<protein>
    <recommendedName>
        <fullName evidence="12">DNA-directed RNA polymerase subunit</fullName>
        <ecNumber evidence="12">2.7.7.6</ecNumber>
    </recommendedName>
</protein>
<feature type="non-terminal residue" evidence="15">
    <location>
        <position position="1"/>
    </location>
</feature>
<dbReference type="InterPro" id="IPR038120">
    <property type="entry name" value="Rpb1_funnel_sf"/>
</dbReference>
<keyword evidence="6" id="KW-0479">Metal-binding</keyword>
<dbReference type="EMBL" id="KZ995402">
    <property type="protein sequence ID" value="RKO90746.1"/>
    <property type="molecule type" value="Genomic_DNA"/>
</dbReference>
<dbReference type="PANTHER" id="PTHR19376:SF11">
    <property type="entry name" value="DNA-DIRECTED RNA POLYMERASE I SUBUNIT RPA1"/>
    <property type="match status" value="1"/>
</dbReference>
<dbReference type="InterPro" id="IPR045867">
    <property type="entry name" value="DNA-dir_RpoC_beta_prime"/>
</dbReference>
<dbReference type="Gene3D" id="2.40.40.20">
    <property type="match status" value="1"/>
</dbReference>
<dbReference type="InterPro" id="IPR015699">
    <property type="entry name" value="DNA-dir_RNA_pol1_lsu_N"/>
</dbReference>
<dbReference type="InterPro" id="IPR007080">
    <property type="entry name" value="RNA_pol_Rpb1_1"/>
</dbReference>
<comment type="subcellular location">
    <subcellularLocation>
        <location evidence="1">Nucleus</location>
    </subcellularLocation>
</comment>
<dbReference type="InterPro" id="IPR007083">
    <property type="entry name" value="RNA_pol_Rpb1_4"/>
</dbReference>
<evidence type="ECO:0000256" key="8">
    <source>
        <dbReference type="ARBA" id="ARBA00022842"/>
    </source>
</evidence>
<evidence type="ECO:0000313" key="16">
    <source>
        <dbReference type="Proteomes" id="UP000269721"/>
    </source>
</evidence>
<dbReference type="FunFam" id="3.30.1490.180:FF:000003">
    <property type="entry name" value="DNA-directed RNA polymerase subunit"/>
    <property type="match status" value="1"/>
</dbReference>
<feature type="domain" description="RNA polymerase N-terminal" evidence="14">
    <location>
        <begin position="343"/>
        <end position="681"/>
    </location>
</feature>
<dbReference type="InterPro" id="IPR000722">
    <property type="entry name" value="RNA_pol_asu"/>
</dbReference>
<evidence type="ECO:0000256" key="7">
    <source>
        <dbReference type="ARBA" id="ARBA00022833"/>
    </source>
</evidence>
<evidence type="ECO:0000256" key="5">
    <source>
        <dbReference type="ARBA" id="ARBA00022695"/>
    </source>
</evidence>
<evidence type="ECO:0000256" key="9">
    <source>
        <dbReference type="ARBA" id="ARBA00023163"/>
    </source>
</evidence>
<evidence type="ECO:0000256" key="6">
    <source>
        <dbReference type="ARBA" id="ARBA00022723"/>
    </source>
</evidence>
<dbReference type="GO" id="GO:0005736">
    <property type="term" value="C:RNA polymerase I complex"/>
    <property type="evidence" value="ECO:0007669"/>
    <property type="project" value="UniProtKB-ARBA"/>
</dbReference>
<dbReference type="Pfam" id="PF04998">
    <property type="entry name" value="RNA_pol_Rpb1_5"/>
    <property type="match status" value="1"/>
</dbReference>
<dbReference type="Pfam" id="PF04983">
    <property type="entry name" value="RNA_pol_Rpb1_3"/>
    <property type="match status" value="1"/>
</dbReference>
<keyword evidence="8" id="KW-0460">Magnesium</keyword>
<sequence>EVTSVSFSFMNSDEIRKLSVKQINNPQLFDNLDHPTVGGLYDPALGPSGEHDRCSTCTLGYFACPGHFGHIDLVAPVYHPINFKLMYKLLQSLCYYCHKLRVSRLVVRHFAAKLELIYAGMISAAADLDIHVSPRARARAPPKSGKKSLPIDDEAEEDEEDDDAEFGPESLTEEDLLARIDNYVASCLAEGPVDARPVKATLATDALRRLERQFLASIPTASCANCRGQSPKFRKEGQEKIFEKPLTSKQRHVMNARGLKFEKLFAAGSNIEDLHSEAASSRITLTTAAAAEAEDATKNKDKYLTPLQVQEHLRLLWARERTILDLLYGSSLKPTGKRTSSHTIFFIDVVSVTPTRFRPVSKMGDMQYEHPQNSHLTKVLQANLYLHDLNVEDRSEPPRTDARLERERKADILRRTVDAWMRLQSAVTFLIDSANAPKLPTGRDAPMGIRQLLEKKEGLFRKHMMGKRVNYAARSVISPDPYIEANEIGIPPVFATRLTYPEPVTAHNASELRKAVINGPNIWPGATHVQNEDGSLVNLAMLDETGRTALAMQLMTPTVTKGADEIGSHLADTNKKVMRHLRNGDFLLLNRQPTLHKPSIMAHTARVLPGEKTIRMHYANCNTYNADFDGDEMNAHLPQNEVARAEAMLIARTDLQYLVPTDGGVLRGLIQDHVDAGVLMTARDTVLTREEYMQIVYAALRPEGMRGSVGNGNIEPELIVGKQGRVITVEPAYIKPRRLWTGKQVITTILLNLTEGSEPLNLKSKAKIPSKAWGPTAPEEQSVLFMDGHLLTGVLDKSQFGASAHGLVHAMYEVYGPPYAGKLLSTLGRLFTTYLQLIGFTCRMDDLRLTPAGDSKRRALIARASTMGAEAAREYVGLQDKDGVSLAPADDSPHASSLRLTHRLENVLRNDERMAGLDSAMKSRTNRVTSAIIAACVPDELLKPFPANNMQMMTVSGAKGSNVNVSQISCLLGQQELEGRRVPTMVSGKTLPSFRAFDTSARAGGYITGRFLTGIKPQEYYFHCMAGREGLIDTAVKTSRSGYLQRCLIKHLEGLRVHYDHTVRDVDGSVLQFHYGEDSLDVIKQKTLTDFDFCAINHRALARRYSPAELAAGGSIDTETVVRWRKKISKAAASSEAGKKDYSSETALNRFAPSRYLGATSEKFADDLQKYIDKNPSRLLRSKKDKEKETTVRRGWSGEAVRDSRFKILMQLKYMNSLVEPGEAVGLLAAQSIGEPSTQMTLNTFHFAGFGAVSV</sequence>
<dbReference type="Gene3D" id="1.10.357.120">
    <property type="match status" value="1"/>
</dbReference>
<dbReference type="Pfam" id="PF00623">
    <property type="entry name" value="RNA_pol_Rpb1_2"/>
    <property type="match status" value="1"/>
</dbReference>
<dbReference type="GO" id="GO:0003677">
    <property type="term" value="F:DNA binding"/>
    <property type="evidence" value="ECO:0007669"/>
    <property type="project" value="InterPro"/>
</dbReference>
<evidence type="ECO:0000256" key="13">
    <source>
        <dbReference type="SAM" id="MobiDB-lite"/>
    </source>
</evidence>
<dbReference type="SMART" id="SM00663">
    <property type="entry name" value="RPOLA_N"/>
    <property type="match status" value="1"/>
</dbReference>